<evidence type="ECO:0000313" key="1">
    <source>
        <dbReference type="EMBL" id="OXM59096.1"/>
    </source>
</evidence>
<proteinExistence type="predicted"/>
<keyword evidence="2" id="KW-1185">Reference proteome</keyword>
<evidence type="ECO:0000313" key="2">
    <source>
        <dbReference type="Proteomes" id="UP000215199"/>
    </source>
</evidence>
<accession>A0A229SJU0</accession>
<sequence>MPAHRRTDTYFGWGTAQGFYVGPGGCVQLFFFNGTDWQKAVRDNISNNVRYVLGNDPRQSFDRWALRNC</sequence>
<dbReference type="AlphaFoldDB" id="A0A229SJU0"/>
<comment type="caution">
    <text evidence="1">The sequence shown here is derived from an EMBL/GenBank/DDBJ whole genome shotgun (WGS) entry which is preliminary data.</text>
</comment>
<gene>
    <name evidence="1" type="ORF">CF165_49460</name>
</gene>
<name>A0A229SJU0_9PSEU</name>
<organism evidence="1 2">
    <name type="scientific">Amycolatopsis vastitatis</name>
    <dbReference type="NCBI Taxonomy" id="1905142"/>
    <lineage>
        <taxon>Bacteria</taxon>
        <taxon>Bacillati</taxon>
        <taxon>Actinomycetota</taxon>
        <taxon>Actinomycetes</taxon>
        <taxon>Pseudonocardiales</taxon>
        <taxon>Pseudonocardiaceae</taxon>
        <taxon>Amycolatopsis</taxon>
    </lineage>
</organism>
<dbReference type="Proteomes" id="UP000215199">
    <property type="component" value="Unassembled WGS sequence"/>
</dbReference>
<protein>
    <submittedName>
        <fullName evidence="1">Uncharacterized protein</fullName>
    </submittedName>
</protein>
<reference evidence="2" key="1">
    <citation type="submission" date="2017-07" db="EMBL/GenBank/DDBJ databases">
        <title>Comparative genome mining reveals phylogenetic distribution patterns of secondary metabolites in Amycolatopsis.</title>
        <authorList>
            <person name="Adamek M."/>
            <person name="Alanjary M."/>
            <person name="Sales-Ortells H."/>
            <person name="Goodfellow M."/>
            <person name="Bull A.T."/>
            <person name="Kalinowski J."/>
            <person name="Ziemert N."/>
        </authorList>
    </citation>
    <scope>NUCLEOTIDE SEQUENCE [LARGE SCALE GENOMIC DNA]</scope>
    <source>
        <strain evidence="2">H5</strain>
    </source>
</reference>
<dbReference type="EMBL" id="NMUL01000102">
    <property type="protein sequence ID" value="OXM59096.1"/>
    <property type="molecule type" value="Genomic_DNA"/>
</dbReference>